<reference evidence="8" key="1">
    <citation type="submission" date="2022-04" db="EMBL/GenBank/DDBJ databases">
        <title>Carnegiea gigantea Genome sequencing and assembly v2.</title>
        <authorList>
            <person name="Copetti D."/>
            <person name="Sanderson M.J."/>
            <person name="Burquez A."/>
            <person name="Wojciechowski M.F."/>
        </authorList>
    </citation>
    <scope>NUCLEOTIDE SEQUENCE</scope>
    <source>
        <strain evidence="8">SGP5-SGP5p</strain>
        <tissue evidence="8">Aerial part</tissue>
    </source>
</reference>
<evidence type="ECO:0000256" key="7">
    <source>
        <dbReference type="SAM" id="Phobius"/>
    </source>
</evidence>
<gene>
    <name evidence="8" type="ORF">Cgig2_000387</name>
</gene>
<accession>A0A9Q1QD39</accession>
<dbReference type="GO" id="GO:0005886">
    <property type="term" value="C:plasma membrane"/>
    <property type="evidence" value="ECO:0007669"/>
    <property type="project" value="UniProtKB-SubCell"/>
</dbReference>
<dbReference type="AlphaFoldDB" id="A0A9Q1QD39"/>
<dbReference type="PANTHER" id="PTHR42920">
    <property type="entry name" value="OS03G0707200 PROTEIN-RELATED"/>
    <property type="match status" value="1"/>
</dbReference>
<protein>
    <submittedName>
        <fullName evidence="8">Uncharacterized protein</fullName>
    </submittedName>
</protein>
<dbReference type="OrthoDB" id="2017960at2759"/>
<keyword evidence="9" id="KW-1185">Reference proteome</keyword>
<feature type="compositionally biased region" description="Low complexity" evidence="6">
    <location>
        <begin position="25"/>
        <end position="38"/>
    </location>
</feature>
<keyword evidence="4 7" id="KW-1133">Transmembrane helix</keyword>
<comment type="subcellular location">
    <subcellularLocation>
        <location evidence="1">Cell membrane</location>
        <topology evidence="1">Multi-pass membrane protein</topology>
    </subcellularLocation>
</comment>
<evidence type="ECO:0000313" key="9">
    <source>
        <dbReference type="Proteomes" id="UP001153076"/>
    </source>
</evidence>
<dbReference type="PANTHER" id="PTHR42920:SF26">
    <property type="entry name" value="OS03G0707200 PROTEIN"/>
    <property type="match status" value="1"/>
</dbReference>
<evidence type="ECO:0000256" key="6">
    <source>
        <dbReference type="SAM" id="MobiDB-lite"/>
    </source>
</evidence>
<evidence type="ECO:0000256" key="3">
    <source>
        <dbReference type="ARBA" id="ARBA00022692"/>
    </source>
</evidence>
<keyword evidence="5 7" id="KW-0472">Membrane</keyword>
<keyword evidence="2" id="KW-1003">Cell membrane</keyword>
<comment type="caution">
    <text evidence="8">The sequence shown here is derived from an EMBL/GenBank/DDBJ whole genome shotgun (WGS) entry which is preliminary data.</text>
</comment>
<feature type="transmembrane region" description="Helical" evidence="7">
    <location>
        <begin position="123"/>
        <end position="139"/>
    </location>
</feature>
<keyword evidence="3 7" id="KW-0812">Transmembrane</keyword>
<dbReference type="InterPro" id="IPR051258">
    <property type="entry name" value="Diverse_Substrate_Transporter"/>
</dbReference>
<feature type="transmembrane region" description="Helical" evidence="7">
    <location>
        <begin position="185"/>
        <end position="204"/>
    </location>
</feature>
<dbReference type="EMBL" id="JAKOGI010000277">
    <property type="protein sequence ID" value="KAJ8437833.1"/>
    <property type="molecule type" value="Genomic_DNA"/>
</dbReference>
<feature type="region of interest" description="Disordered" evidence="6">
    <location>
        <begin position="21"/>
        <end position="52"/>
    </location>
</feature>
<dbReference type="Proteomes" id="UP001153076">
    <property type="component" value="Unassembled WGS sequence"/>
</dbReference>
<evidence type="ECO:0000256" key="2">
    <source>
        <dbReference type="ARBA" id="ARBA00022475"/>
    </source>
</evidence>
<evidence type="ECO:0000256" key="4">
    <source>
        <dbReference type="ARBA" id="ARBA00022989"/>
    </source>
</evidence>
<organism evidence="8 9">
    <name type="scientific">Carnegiea gigantea</name>
    <dbReference type="NCBI Taxonomy" id="171969"/>
    <lineage>
        <taxon>Eukaryota</taxon>
        <taxon>Viridiplantae</taxon>
        <taxon>Streptophyta</taxon>
        <taxon>Embryophyta</taxon>
        <taxon>Tracheophyta</taxon>
        <taxon>Spermatophyta</taxon>
        <taxon>Magnoliopsida</taxon>
        <taxon>eudicotyledons</taxon>
        <taxon>Gunneridae</taxon>
        <taxon>Pentapetalae</taxon>
        <taxon>Caryophyllales</taxon>
        <taxon>Cactineae</taxon>
        <taxon>Cactaceae</taxon>
        <taxon>Cactoideae</taxon>
        <taxon>Echinocereeae</taxon>
        <taxon>Carnegiea</taxon>
    </lineage>
</organism>
<evidence type="ECO:0000256" key="5">
    <source>
        <dbReference type="ARBA" id="ARBA00023136"/>
    </source>
</evidence>
<evidence type="ECO:0000256" key="1">
    <source>
        <dbReference type="ARBA" id="ARBA00004651"/>
    </source>
</evidence>
<proteinExistence type="predicted"/>
<name>A0A9Q1QD39_9CARY</name>
<sequence length="236" mass="25905">MAASAFSSSWSWRKIKPPASIALASSSPSPSPSQSQSPSPSPSPSTDSKTYKRVVNVPKLSTDEPRLLLPEKKALLSTPERVKWKERVRLGAQIESEKRNRSLKSLFGRRSLWRRIFSASKKVRSIILLNVITVVYGWYCPSSINVIVVPVLDGMFGAVVPPLTWFGAVLSVAGVAMLESSGSPPCVGDLFNFLGAIFFGIHMLRTERISRATTKENFIPLLGYEVGLLEVPSMQN</sequence>
<feature type="transmembrane region" description="Helical" evidence="7">
    <location>
        <begin position="159"/>
        <end position="178"/>
    </location>
</feature>
<evidence type="ECO:0000313" key="8">
    <source>
        <dbReference type="EMBL" id="KAJ8437833.1"/>
    </source>
</evidence>